<proteinExistence type="predicted"/>
<dbReference type="AlphaFoldDB" id="A0A5B7HBJ6"/>
<gene>
    <name evidence="1" type="ORF">E2C01_063830</name>
</gene>
<protein>
    <submittedName>
        <fullName evidence="1">Uncharacterized protein</fullName>
    </submittedName>
</protein>
<dbReference type="Proteomes" id="UP000324222">
    <property type="component" value="Unassembled WGS sequence"/>
</dbReference>
<dbReference type="EMBL" id="VSRR010029703">
    <property type="protein sequence ID" value="MPC69600.1"/>
    <property type="molecule type" value="Genomic_DNA"/>
</dbReference>
<evidence type="ECO:0000313" key="2">
    <source>
        <dbReference type="Proteomes" id="UP000324222"/>
    </source>
</evidence>
<comment type="caution">
    <text evidence="1">The sequence shown here is derived from an EMBL/GenBank/DDBJ whole genome shotgun (WGS) entry which is preliminary data.</text>
</comment>
<name>A0A5B7HBJ6_PORTR</name>
<evidence type="ECO:0000313" key="1">
    <source>
        <dbReference type="EMBL" id="MPC69600.1"/>
    </source>
</evidence>
<accession>A0A5B7HBJ6</accession>
<keyword evidence="2" id="KW-1185">Reference proteome</keyword>
<reference evidence="1 2" key="1">
    <citation type="submission" date="2019-05" db="EMBL/GenBank/DDBJ databases">
        <title>Another draft genome of Portunus trituberculatus and its Hox gene families provides insights of decapod evolution.</title>
        <authorList>
            <person name="Jeong J.-H."/>
            <person name="Song I."/>
            <person name="Kim S."/>
            <person name="Choi T."/>
            <person name="Kim D."/>
            <person name="Ryu S."/>
            <person name="Kim W."/>
        </authorList>
    </citation>
    <scope>NUCLEOTIDE SEQUENCE [LARGE SCALE GENOMIC DNA]</scope>
    <source>
        <tissue evidence="1">Muscle</tissue>
    </source>
</reference>
<sequence length="126" mass="13788">MADTHQVFTHLPDTLLPHSPVHLSCVCLSHAGCHEASVARCGGMVRVVEQQVGRAWRLSRHSREERGHEEFVLFRYHSAIPLAARSSPLYPAVPSTSRLSPVFLGLHAASPSFSVDPSGSPEEELL</sequence>
<organism evidence="1 2">
    <name type="scientific">Portunus trituberculatus</name>
    <name type="common">Swimming crab</name>
    <name type="synonym">Neptunus trituberculatus</name>
    <dbReference type="NCBI Taxonomy" id="210409"/>
    <lineage>
        <taxon>Eukaryota</taxon>
        <taxon>Metazoa</taxon>
        <taxon>Ecdysozoa</taxon>
        <taxon>Arthropoda</taxon>
        <taxon>Crustacea</taxon>
        <taxon>Multicrustacea</taxon>
        <taxon>Malacostraca</taxon>
        <taxon>Eumalacostraca</taxon>
        <taxon>Eucarida</taxon>
        <taxon>Decapoda</taxon>
        <taxon>Pleocyemata</taxon>
        <taxon>Brachyura</taxon>
        <taxon>Eubrachyura</taxon>
        <taxon>Portunoidea</taxon>
        <taxon>Portunidae</taxon>
        <taxon>Portuninae</taxon>
        <taxon>Portunus</taxon>
    </lineage>
</organism>